<reference evidence="1" key="1">
    <citation type="submission" date="2014-09" db="EMBL/GenBank/DDBJ databases">
        <authorList>
            <person name="Magalhaes I.L.F."/>
            <person name="Oliveira U."/>
            <person name="Santos F.R."/>
            <person name="Vidigal T.H.D.A."/>
            <person name="Brescovit A.D."/>
            <person name="Santos A.J."/>
        </authorList>
    </citation>
    <scope>NUCLEOTIDE SEQUENCE</scope>
    <source>
        <tissue evidence="1">Shoot tissue taken approximately 20 cm above the soil surface</tissue>
    </source>
</reference>
<organism evidence="1">
    <name type="scientific">Arundo donax</name>
    <name type="common">Giant reed</name>
    <name type="synonym">Donax arundinaceus</name>
    <dbReference type="NCBI Taxonomy" id="35708"/>
    <lineage>
        <taxon>Eukaryota</taxon>
        <taxon>Viridiplantae</taxon>
        <taxon>Streptophyta</taxon>
        <taxon>Embryophyta</taxon>
        <taxon>Tracheophyta</taxon>
        <taxon>Spermatophyta</taxon>
        <taxon>Magnoliopsida</taxon>
        <taxon>Liliopsida</taxon>
        <taxon>Poales</taxon>
        <taxon>Poaceae</taxon>
        <taxon>PACMAD clade</taxon>
        <taxon>Arundinoideae</taxon>
        <taxon>Arundineae</taxon>
        <taxon>Arundo</taxon>
    </lineage>
</organism>
<dbReference type="EMBL" id="GBRH01214488">
    <property type="protein sequence ID" value="JAD83407.1"/>
    <property type="molecule type" value="Transcribed_RNA"/>
</dbReference>
<dbReference type="AlphaFoldDB" id="A0A0A9DI03"/>
<name>A0A0A9DI03_ARUDO</name>
<proteinExistence type="predicted"/>
<sequence>MHKGWGSWFRSLNDYQKSCTVLLEIADQVFDLTNYYMLSGCQSSLKCLLSYQELAHQNYFDSVSTAAA</sequence>
<evidence type="ECO:0000313" key="1">
    <source>
        <dbReference type="EMBL" id="JAD83407.1"/>
    </source>
</evidence>
<reference evidence="1" key="2">
    <citation type="journal article" date="2015" name="Data Brief">
        <title>Shoot transcriptome of the giant reed, Arundo donax.</title>
        <authorList>
            <person name="Barrero R.A."/>
            <person name="Guerrero F.D."/>
            <person name="Moolhuijzen P."/>
            <person name="Goolsby J.A."/>
            <person name="Tidwell J."/>
            <person name="Bellgard S.E."/>
            <person name="Bellgard M.I."/>
        </authorList>
    </citation>
    <scope>NUCLEOTIDE SEQUENCE</scope>
    <source>
        <tissue evidence="1">Shoot tissue taken approximately 20 cm above the soil surface</tissue>
    </source>
</reference>
<accession>A0A0A9DI03</accession>
<protein>
    <submittedName>
        <fullName evidence="1">Uncharacterized protein</fullName>
    </submittedName>
</protein>